<dbReference type="AlphaFoldDB" id="A0A3B1DMS3"/>
<name>A0A3B1DMS3_9ZZZZ</name>
<dbReference type="InterPro" id="IPR014752">
    <property type="entry name" value="Arrestin-like_C"/>
</dbReference>
<feature type="region of interest" description="Disordered" evidence="1">
    <location>
        <begin position="356"/>
        <end position="385"/>
    </location>
</feature>
<gene>
    <name evidence="3" type="ORF">MNBD_PLANCTO02-10</name>
</gene>
<accession>A0A3B1DMS3</accession>
<keyword evidence="2" id="KW-0472">Membrane</keyword>
<dbReference type="Gene3D" id="2.60.40.640">
    <property type="match status" value="1"/>
</dbReference>
<evidence type="ECO:0000256" key="2">
    <source>
        <dbReference type="SAM" id="Phobius"/>
    </source>
</evidence>
<protein>
    <submittedName>
        <fullName evidence="3">Uncharacterized protein</fullName>
    </submittedName>
</protein>
<organism evidence="3">
    <name type="scientific">hydrothermal vent metagenome</name>
    <dbReference type="NCBI Taxonomy" id="652676"/>
    <lineage>
        <taxon>unclassified sequences</taxon>
        <taxon>metagenomes</taxon>
        <taxon>ecological metagenomes</taxon>
    </lineage>
</organism>
<sequence length="418" mass="46889">MNQFQATFLIAVLASAIAFTPQAWGQRKKLETSRHLIWKTTKITKKDISYTLSLPKKVYRPGENIVVTSTIKNISNRKIRVRAPNSFAMIVEVYIEGSKWMESGTGFFSIKATKEEDEDGEDEEDENGEEWRGGGCGGGGPMVEPRIEELSPGETCSSEADSYFFMDGLIRGSPRRGLAAGKYTLGAVYHLVDPRGKKGMESKAYRKNIIQAKGVSFTVRELTKAEEEEWKVFQKVFDKLFPRGRSSSEPDEINDKPMRQFLKDYPDSVYRMQAYLFLAQASNGDAEELELMRQERMDGGHDKMGEELKDHLRGVEGSMLTNAGRFQEAIQVYSLSSSPNLIRGRENLEYRISLGNGQEENSAKSQKTPPATKPLSNKPATPKESSSNKIIIGVVVAFIVILLLTIIAWKFKSKKPTE</sequence>
<feature type="region of interest" description="Disordered" evidence="1">
    <location>
        <begin position="111"/>
        <end position="144"/>
    </location>
</feature>
<evidence type="ECO:0000313" key="3">
    <source>
        <dbReference type="EMBL" id="VAX42062.1"/>
    </source>
</evidence>
<dbReference type="EMBL" id="UOGL01000616">
    <property type="protein sequence ID" value="VAX42062.1"/>
    <property type="molecule type" value="Genomic_DNA"/>
</dbReference>
<reference evidence="3" key="1">
    <citation type="submission" date="2018-06" db="EMBL/GenBank/DDBJ databases">
        <authorList>
            <person name="Zhirakovskaya E."/>
        </authorList>
    </citation>
    <scope>NUCLEOTIDE SEQUENCE</scope>
</reference>
<keyword evidence="2" id="KW-1133">Transmembrane helix</keyword>
<evidence type="ECO:0000256" key="1">
    <source>
        <dbReference type="SAM" id="MobiDB-lite"/>
    </source>
</evidence>
<keyword evidence="2" id="KW-0812">Transmembrane</keyword>
<proteinExistence type="predicted"/>
<feature type="compositionally biased region" description="Acidic residues" evidence="1">
    <location>
        <begin position="115"/>
        <end position="128"/>
    </location>
</feature>
<feature type="transmembrane region" description="Helical" evidence="2">
    <location>
        <begin position="390"/>
        <end position="409"/>
    </location>
</feature>